<dbReference type="Pfam" id="PF05729">
    <property type="entry name" value="NACHT"/>
    <property type="match status" value="1"/>
</dbReference>
<evidence type="ECO:0000313" key="3">
    <source>
        <dbReference type="EMBL" id="RXT53598.1"/>
    </source>
</evidence>
<organism evidence="3 4">
    <name type="scientific">Bradyrhizobium betae</name>
    <dbReference type="NCBI Taxonomy" id="244734"/>
    <lineage>
        <taxon>Bacteria</taxon>
        <taxon>Pseudomonadati</taxon>
        <taxon>Pseudomonadota</taxon>
        <taxon>Alphaproteobacteria</taxon>
        <taxon>Hyphomicrobiales</taxon>
        <taxon>Nitrobacteraceae</taxon>
        <taxon>Bradyrhizobium</taxon>
    </lineage>
</organism>
<evidence type="ECO:0000256" key="1">
    <source>
        <dbReference type="SAM" id="MobiDB-lite"/>
    </source>
</evidence>
<gene>
    <name evidence="3" type="ORF">B5V03_03010</name>
</gene>
<comment type="caution">
    <text evidence="3">The sequence shown here is derived from an EMBL/GenBank/DDBJ whole genome shotgun (WGS) entry which is preliminary data.</text>
</comment>
<dbReference type="OrthoDB" id="135105at2"/>
<dbReference type="InterPro" id="IPR027417">
    <property type="entry name" value="P-loop_NTPase"/>
</dbReference>
<dbReference type="PANTHER" id="PTHR46844:SF1">
    <property type="entry name" value="SLR5058 PROTEIN"/>
    <property type="match status" value="1"/>
</dbReference>
<keyword evidence="4" id="KW-1185">Reference proteome</keyword>
<evidence type="ECO:0000313" key="4">
    <source>
        <dbReference type="Proteomes" id="UP000290819"/>
    </source>
</evidence>
<dbReference type="RefSeq" id="WP_129267794.1">
    <property type="nucleotide sequence ID" value="NZ_MZXW01000005.1"/>
</dbReference>
<dbReference type="PROSITE" id="PS50837">
    <property type="entry name" value="NACHT"/>
    <property type="match status" value="1"/>
</dbReference>
<dbReference type="AlphaFoldDB" id="A0A4Q1VM90"/>
<evidence type="ECO:0000259" key="2">
    <source>
        <dbReference type="PROSITE" id="PS50837"/>
    </source>
</evidence>
<sequence>MAAFSFGVMAAGIAGRLLTSGLQRVGTLTFQKAMRISRIEHTLKGVPLRNPQVKAASDDFITLIGNRYGEYTEQLSKFLEELERSGLITAMVENALVDRKSEEVRKAFVLLHARVINPNEDDAISLYEKMMVSFAITFREVSKDKNTHAVLQLISRNVASRFDQVDSALQALNKQLPRAQHSSVQGMQPALLKLVRGLQAVTKQVRIETNKGARSVDISKIYIPPKLKYRDTAKNADLISNAASVVRAKRQRSDASELVEWRVDPTSLNTIGYGDLKLSFSRVVILGDPGGGKSTICQNLCFDLAKQAAGALLAANKPSAQLQKFPIRVVLRAFEKARTVNPQLSLFDFIIRDLINHVSLDFEELREAVLYLLTTGAAVLAFDGLDEILATAQRREFVDLVLSFCNQYPLCPVVVTSRLVGYDSAPLTGEFEELVLERFDENEILNYLTKFFKVVGERTEAESSQYAQDFLRQTASNASDLRANPLMLGLMAWLFNARGDVPSNRPEIYRECAILMFERWDPDRDIKADVPSDFDKLHLFSSIAANMFGDPELADGVEEAWLSAEIKRYLEALYENKSQATAGTKAVVKFITGRAWVMTDVGENVFAFTHQTFLEYFFARHIDEKADSVEEVLGEIIPHVVVKEWDVVAHLSLQIKTHRSLRRQNQAIEQLIELINATSSVEERMSLNLFAARALEYLNASESQVKSLVERIFNEAVENGEPNDAFLAIRHCAYCCAERRTFVRSLLLELIVSTFKKGETRQLERLARAMSSVRTGGAVKTAVIPPEIQSAAHQAVKRMVIDRSGESEFFAGLAWSWYGHLTEALLRKFGIAHFYNGTLEANPFFIDGLTHLVLAGSDQFSAEFPLLPEAAREALVAVGRVGFSTPVEGKQRFNRPPIRGGAPLTFWKSVLGQYKKFPEALIGVFFIFLLVSEFDGDEEQSDPQASEFRGDVIEAVLKSRALKKAPAYEDIARIARAPIFDQPKGPSSSGIEGQLQNEELQ</sequence>
<dbReference type="Proteomes" id="UP000290819">
    <property type="component" value="Unassembled WGS sequence"/>
</dbReference>
<dbReference type="SUPFAM" id="SSF52540">
    <property type="entry name" value="P-loop containing nucleoside triphosphate hydrolases"/>
    <property type="match status" value="1"/>
</dbReference>
<dbReference type="InterPro" id="IPR007111">
    <property type="entry name" value="NACHT_NTPase"/>
</dbReference>
<dbReference type="PANTHER" id="PTHR46844">
    <property type="entry name" value="SLR5058 PROTEIN"/>
    <property type="match status" value="1"/>
</dbReference>
<accession>A0A4Q1VM90</accession>
<dbReference type="EMBL" id="MZXW01000005">
    <property type="protein sequence ID" value="RXT53598.1"/>
    <property type="molecule type" value="Genomic_DNA"/>
</dbReference>
<proteinExistence type="predicted"/>
<dbReference type="Gene3D" id="3.40.50.300">
    <property type="entry name" value="P-loop containing nucleotide triphosphate hydrolases"/>
    <property type="match status" value="1"/>
</dbReference>
<reference evidence="3 4" key="1">
    <citation type="submission" date="2017-03" db="EMBL/GenBank/DDBJ databases">
        <authorList>
            <person name="Safronova V.I."/>
            <person name="Sazanova A.L."/>
            <person name="Chirak E.R."/>
        </authorList>
    </citation>
    <scope>NUCLEOTIDE SEQUENCE [LARGE SCALE GENOMIC DNA]</scope>
    <source>
        <strain evidence="3 4">Opo-243</strain>
    </source>
</reference>
<feature type="region of interest" description="Disordered" evidence="1">
    <location>
        <begin position="979"/>
        <end position="1001"/>
    </location>
</feature>
<feature type="domain" description="NACHT" evidence="2">
    <location>
        <begin position="281"/>
        <end position="388"/>
    </location>
</feature>
<feature type="compositionally biased region" description="Polar residues" evidence="1">
    <location>
        <begin position="985"/>
        <end position="1001"/>
    </location>
</feature>
<protein>
    <recommendedName>
        <fullName evidence="2">NACHT domain-containing protein</fullName>
    </recommendedName>
</protein>
<name>A0A4Q1VM90_9BRAD</name>